<dbReference type="InterPro" id="IPR005804">
    <property type="entry name" value="FA_desaturase_dom"/>
</dbReference>
<reference evidence="3 4" key="1">
    <citation type="journal article" date="2012" name="Stand. Genomic Sci.">
        <title>Complete genome sequencing and analysis of Saprospira grandis str. Lewin, a predatory marine bacterium.</title>
        <authorList>
            <person name="Saw J.H."/>
            <person name="Yuryev A."/>
            <person name="Kanbe M."/>
            <person name="Hou S."/>
            <person name="Young A.G."/>
            <person name="Aizawa S."/>
            <person name="Alam M."/>
        </authorList>
    </citation>
    <scope>NUCLEOTIDE SEQUENCE [LARGE SCALE GENOMIC DNA]</scope>
    <source>
        <strain evidence="3 4">Lewin</strain>
    </source>
</reference>
<feature type="domain" description="Fatty acid desaturase" evidence="2">
    <location>
        <begin position="65"/>
        <end position="340"/>
    </location>
</feature>
<dbReference type="OrthoDB" id="104711at2"/>
<dbReference type="RefSeq" id="WP_015691339.1">
    <property type="nucleotide sequence ID" value="NC_016940.1"/>
</dbReference>
<dbReference type="Pfam" id="PF00487">
    <property type="entry name" value="FA_desaturase"/>
    <property type="match status" value="1"/>
</dbReference>
<dbReference type="eggNOG" id="COG3239">
    <property type="taxonomic scope" value="Bacteria"/>
</dbReference>
<feature type="transmembrane region" description="Helical" evidence="1">
    <location>
        <begin position="213"/>
        <end position="239"/>
    </location>
</feature>
<dbReference type="InterPro" id="IPR012171">
    <property type="entry name" value="Fatty_acid_desaturase"/>
</dbReference>
<keyword evidence="1" id="KW-0472">Membrane</keyword>
<gene>
    <name evidence="3" type="ordered locus">SGRA_0953</name>
</gene>
<dbReference type="GO" id="GO:0016020">
    <property type="term" value="C:membrane"/>
    <property type="evidence" value="ECO:0007669"/>
    <property type="project" value="TreeGrafter"/>
</dbReference>
<dbReference type="HOGENOM" id="CLU_030320_0_0_10"/>
<evidence type="ECO:0000313" key="3">
    <source>
        <dbReference type="EMBL" id="AFC23689.1"/>
    </source>
</evidence>
<name>H6L2W2_SAPGL</name>
<protein>
    <submittedName>
        <fullName evidence="3">Linoleoyl-CoA desaturase</fullName>
        <ecNumber evidence="3">1.14.19.3</ecNumber>
    </submittedName>
</protein>
<proteinExistence type="predicted"/>
<organism evidence="3 4">
    <name type="scientific">Saprospira grandis (strain Lewin)</name>
    <dbReference type="NCBI Taxonomy" id="984262"/>
    <lineage>
        <taxon>Bacteria</taxon>
        <taxon>Pseudomonadati</taxon>
        <taxon>Bacteroidota</taxon>
        <taxon>Saprospiria</taxon>
        <taxon>Saprospirales</taxon>
        <taxon>Saprospiraceae</taxon>
        <taxon>Saprospira</taxon>
    </lineage>
</organism>
<evidence type="ECO:0000256" key="1">
    <source>
        <dbReference type="SAM" id="Phobius"/>
    </source>
</evidence>
<dbReference type="STRING" id="984262.SGRA_0953"/>
<evidence type="ECO:0000259" key="2">
    <source>
        <dbReference type="Pfam" id="PF00487"/>
    </source>
</evidence>
<dbReference type="AlphaFoldDB" id="H6L2W2"/>
<dbReference type="GO" id="GO:0016213">
    <property type="term" value="F:acyl-CoA 6-desaturase activity"/>
    <property type="evidence" value="ECO:0007669"/>
    <property type="project" value="UniProtKB-EC"/>
</dbReference>
<keyword evidence="3" id="KW-0560">Oxidoreductase</keyword>
<dbReference type="PANTHER" id="PTHR19353:SF19">
    <property type="entry name" value="DELTA(5) FATTY ACID DESATURASE C-RELATED"/>
    <property type="match status" value="1"/>
</dbReference>
<feature type="transmembrane region" description="Helical" evidence="1">
    <location>
        <begin position="66"/>
        <end position="87"/>
    </location>
</feature>
<dbReference type="PANTHER" id="PTHR19353">
    <property type="entry name" value="FATTY ACID DESATURASE 2"/>
    <property type="match status" value="1"/>
</dbReference>
<dbReference type="KEGG" id="sgn:SGRA_0953"/>
<dbReference type="EC" id="1.14.19.3" evidence="3"/>
<keyword evidence="4" id="KW-1185">Reference proteome</keyword>
<dbReference type="Proteomes" id="UP000007519">
    <property type="component" value="Chromosome"/>
</dbReference>
<dbReference type="CDD" id="cd03506">
    <property type="entry name" value="Delta6-FADS-like"/>
    <property type="match status" value="1"/>
</dbReference>
<keyword evidence="1" id="KW-1133">Transmembrane helix</keyword>
<sequence>MPKTIRFSLADQAKFFPTLRKRVNQHFRSQDIDRNADSRMYLKSAVMLGLYLIPFVVILLNILPLWAVMIAYIVMGIGLVGIGMNIMHDANHGAYSKNPTVNAIFGYTINLVGGNAFTWKVQHNMMHHTYTNIYGFDEDIEDKPFLRLSPNGKLKGYHRFQHLYAPILYGLATVSWILWKDFVALKGYSQDGKTAAMGSTHSREFWILLSTKIGYWAIFFILPIVLTSYAWGYLLLGFFMMHMTASMIMTLVFQVAHVVELTDHFQPDEQNEVENVWAMHQLATTSNFARQNKALSWFLGGLNFQVEHHLFPNICHVHYPEVAKIVKATAEEFGVPYYEFKTFGGAISSHFKSLKALGNNELQAVELPKNTGAAVMK</sequence>
<accession>H6L2W2</accession>
<feature type="transmembrane region" description="Helical" evidence="1">
    <location>
        <begin position="40"/>
        <end position="60"/>
    </location>
</feature>
<dbReference type="PIRSF" id="PIRSF015921">
    <property type="entry name" value="FA_sphinglp_des"/>
    <property type="match status" value="1"/>
</dbReference>
<feature type="transmembrane region" description="Helical" evidence="1">
    <location>
        <begin position="163"/>
        <end position="179"/>
    </location>
</feature>
<evidence type="ECO:0000313" key="4">
    <source>
        <dbReference type="Proteomes" id="UP000007519"/>
    </source>
</evidence>
<dbReference type="EMBL" id="CP002831">
    <property type="protein sequence ID" value="AFC23689.1"/>
    <property type="molecule type" value="Genomic_DNA"/>
</dbReference>
<dbReference type="GO" id="GO:0008610">
    <property type="term" value="P:lipid biosynthetic process"/>
    <property type="evidence" value="ECO:0007669"/>
    <property type="project" value="UniProtKB-ARBA"/>
</dbReference>
<keyword evidence="1" id="KW-0812">Transmembrane</keyword>